<dbReference type="Proteomes" id="UP001347146">
    <property type="component" value="Unassembled WGS sequence"/>
</dbReference>
<dbReference type="RefSeq" id="WP_330435468.1">
    <property type="nucleotide sequence ID" value="NZ_JAZDUF010000007.1"/>
</dbReference>
<evidence type="ECO:0000313" key="2">
    <source>
        <dbReference type="EMBL" id="MEE3852880.1"/>
    </source>
</evidence>
<feature type="compositionally biased region" description="Pro residues" evidence="1">
    <location>
        <begin position="120"/>
        <end position="133"/>
    </location>
</feature>
<proteinExistence type="predicted"/>
<keyword evidence="3" id="KW-1185">Reference proteome</keyword>
<evidence type="ECO:0000256" key="1">
    <source>
        <dbReference type="SAM" id="MobiDB-lite"/>
    </source>
</evidence>
<dbReference type="EMBL" id="JAZDUF010000007">
    <property type="protein sequence ID" value="MEE3852880.1"/>
    <property type="molecule type" value="Genomic_DNA"/>
</dbReference>
<organism evidence="2 3">
    <name type="scientific">Gordonia sesuvii</name>
    <dbReference type="NCBI Taxonomy" id="3116777"/>
    <lineage>
        <taxon>Bacteria</taxon>
        <taxon>Bacillati</taxon>
        <taxon>Actinomycetota</taxon>
        <taxon>Actinomycetes</taxon>
        <taxon>Mycobacteriales</taxon>
        <taxon>Gordoniaceae</taxon>
        <taxon>Gordonia</taxon>
    </lineage>
</organism>
<sequence>MDLLAIGFTVILAAAVVAFIVQWQRGRNPRPLSGSRAAQFVQGTFTVTGVSERPEQGDAKGERFCTVSGTIVGPQTDPAEVYGTLILGDLDPWPQIGADLPVVYKPGKATSSWRFGELPPADPTVPPGQVPPA</sequence>
<protein>
    <submittedName>
        <fullName evidence="2">Uncharacterized protein</fullName>
    </submittedName>
</protein>
<gene>
    <name evidence="2" type="ORF">VZC37_21260</name>
</gene>
<comment type="caution">
    <text evidence="2">The sequence shown here is derived from an EMBL/GenBank/DDBJ whole genome shotgun (WGS) entry which is preliminary data.</text>
</comment>
<evidence type="ECO:0000313" key="3">
    <source>
        <dbReference type="Proteomes" id="UP001347146"/>
    </source>
</evidence>
<feature type="region of interest" description="Disordered" evidence="1">
    <location>
        <begin position="113"/>
        <end position="133"/>
    </location>
</feature>
<reference evidence="2 3" key="1">
    <citation type="submission" date="2024-01" db="EMBL/GenBank/DDBJ databases">
        <title>Draft genome sequence of Gordonia sp. LSe1-13.</title>
        <authorList>
            <person name="Suphannarot A."/>
            <person name="Mingma R."/>
        </authorList>
    </citation>
    <scope>NUCLEOTIDE SEQUENCE [LARGE SCALE GENOMIC DNA]</scope>
    <source>
        <strain evidence="2 3">LSe1-13</strain>
    </source>
</reference>
<accession>A0ABU7MID8</accession>
<name>A0ABU7MID8_9ACTN</name>